<feature type="transmembrane region" description="Helical" evidence="6">
    <location>
        <begin position="315"/>
        <end position="335"/>
    </location>
</feature>
<dbReference type="Gene3D" id="1.20.1720.10">
    <property type="entry name" value="Multidrug resistance protein D"/>
    <property type="match status" value="1"/>
</dbReference>
<evidence type="ECO:0000313" key="8">
    <source>
        <dbReference type="EMBL" id="MBZ1350062.1"/>
    </source>
</evidence>
<keyword evidence="4 6" id="KW-1133">Transmembrane helix</keyword>
<feature type="transmembrane region" description="Helical" evidence="6">
    <location>
        <begin position="438"/>
        <end position="459"/>
    </location>
</feature>
<keyword evidence="9" id="KW-1185">Reference proteome</keyword>
<feature type="transmembrane region" description="Helical" evidence="6">
    <location>
        <begin position="88"/>
        <end position="107"/>
    </location>
</feature>
<dbReference type="PANTHER" id="PTHR23501:SF191">
    <property type="entry name" value="VACUOLAR BASIC AMINO ACID TRANSPORTER 4"/>
    <property type="match status" value="1"/>
</dbReference>
<dbReference type="Proteomes" id="UP000739565">
    <property type="component" value="Unassembled WGS sequence"/>
</dbReference>
<protein>
    <submittedName>
        <fullName evidence="8">MFS transporter</fullName>
    </submittedName>
</protein>
<organism evidence="8 9">
    <name type="scientific">Zwartia hollandica</name>
    <dbReference type="NCBI Taxonomy" id="324606"/>
    <lineage>
        <taxon>Bacteria</taxon>
        <taxon>Pseudomonadati</taxon>
        <taxon>Pseudomonadota</taxon>
        <taxon>Betaproteobacteria</taxon>
        <taxon>Burkholderiales</taxon>
        <taxon>Alcaligenaceae</taxon>
        <taxon>Zwartia</taxon>
    </lineage>
</organism>
<feature type="transmembrane region" description="Helical" evidence="6">
    <location>
        <begin position="347"/>
        <end position="365"/>
    </location>
</feature>
<dbReference type="PROSITE" id="PS51318">
    <property type="entry name" value="TAT"/>
    <property type="match status" value="1"/>
</dbReference>
<evidence type="ECO:0000256" key="1">
    <source>
        <dbReference type="ARBA" id="ARBA00004127"/>
    </source>
</evidence>
<evidence type="ECO:0000256" key="6">
    <source>
        <dbReference type="SAM" id="Phobius"/>
    </source>
</evidence>
<reference evidence="8" key="1">
    <citation type="submission" date="2021-07" db="EMBL/GenBank/DDBJ databases">
        <title>New genus and species of the family Alcaligenaceae.</title>
        <authorList>
            <person name="Hahn M.W."/>
        </authorList>
    </citation>
    <scope>NUCLEOTIDE SEQUENCE</scope>
    <source>
        <strain evidence="8">LF4-65</strain>
    </source>
</reference>
<dbReference type="InterPro" id="IPR006311">
    <property type="entry name" value="TAT_signal"/>
</dbReference>
<evidence type="ECO:0000259" key="7">
    <source>
        <dbReference type="PROSITE" id="PS50850"/>
    </source>
</evidence>
<dbReference type="GO" id="GO:0005886">
    <property type="term" value="C:plasma membrane"/>
    <property type="evidence" value="ECO:0007669"/>
    <property type="project" value="TreeGrafter"/>
</dbReference>
<dbReference type="SUPFAM" id="SSF103473">
    <property type="entry name" value="MFS general substrate transporter"/>
    <property type="match status" value="1"/>
</dbReference>
<name>A0A953T4P5_9BURK</name>
<dbReference type="InterPro" id="IPR011701">
    <property type="entry name" value="MFS"/>
</dbReference>
<feature type="domain" description="Major facilitator superfamily (MFS) profile" evidence="7">
    <location>
        <begin position="23"/>
        <end position="462"/>
    </location>
</feature>
<dbReference type="Gene3D" id="1.20.1250.20">
    <property type="entry name" value="MFS general substrate transporter like domains"/>
    <property type="match status" value="1"/>
</dbReference>
<dbReference type="AlphaFoldDB" id="A0A953T4P5"/>
<dbReference type="EMBL" id="JAHXRI010000006">
    <property type="protein sequence ID" value="MBZ1350062.1"/>
    <property type="molecule type" value="Genomic_DNA"/>
</dbReference>
<evidence type="ECO:0000256" key="4">
    <source>
        <dbReference type="ARBA" id="ARBA00022989"/>
    </source>
</evidence>
<dbReference type="GO" id="GO:0012505">
    <property type="term" value="C:endomembrane system"/>
    <property type="evidence" value="ECO:0007669"/>
    <property type="project" value="UniProtKB-SubCell"/>
</dbReference>
<feature type="transmembrane region" description="Helical" evidence="6">
    <location>
        <begin position="407"/>
        <end position="432"/>
    </location>
</feature>
<proteinExistence type="predicted"/>
<dbReference type="PROSITE" id="PS50850">
    <property type="entry name" value="MFS"/>
    <property type="match status" value="1"/>
</dbReference>
<feature type="transmembrane region" description="Helical" evidence="6">
    <location>
        <begin position="240"/>
        <end position="261"/>
    </location>
</feature>
<feature type="transmembrane region" description="Helical" evidence="6">
    <location>
        <begin position="20"/>
        <end position="45"/>
    </location>
</feature>
<dbReference type="PANTHER" id="PTHR23501">
    <property type="entry name" value="MAJOR FACILITATOR SUPERFAMILY"/>
    <property type="match status" value="1"/>
</dbReference>
<gene>
    <name evidence="8" type="ORF">KZZ10_05345</name>
</gene>
<keyword evidence="2" id="KW-0813">Transport</keyword>
<feature type="transmembrane region" description="Helical" evidence="6">
    <location>
        <begin position="177"/>
        <end position="197"/>
    </location>
</feature>
<comment type="caution">
    <text evidence="8">The sequence shown here is derived from an EMBL/GenBank/DDBJ whole genome shotgun (WGS) entry which is preliminary data.</text>
</comment>
<feature type="transmembrane region" description="Helical" evidence="6">
    <location>
        <begin position="113"/>
        <end position="133"/>
    </location>
</feature>
<dbReference type="InterPro" id="IPR036259">
    <property type="entry name" value="MFS_trans_sf"/>
</dbReference>
<evidence type="ECO:0000256" key="3">
    <source>
        <dbReference type="ARBA" id="ARBA00022692"/>
    </source>
</evidence>
<feature type="transmembrane region" description="Helical" evidence="6">
    <location>
        <begin position="282"/>
        <end position="303"/>
    </location>
</feature>
<keyword evidence="5 6" id="KW-0472">Membrane</keyword>
<dbReference type="InterPro" id="IPR020846">
    <property type="entry name" value="MFS_dom"/>
</dbReference>
<dbReference type="GO" id="GO:0022857">
    <property type="term" value="F:transmembrane transporter activity"/>
    <property type="evidence" value="ECO:0007669"/>
    <property type="project" value="InterPro"/>
</dbReference>
<feature type="transmembrane region" description="Helical" evidence="6">
    <location>
        <begin position="371"/>
        <end position="395"/>
    </location>
</feature>
<evidence type="ECO:0000256" key="5">
    <source>
        <dbReference type="ARBA" id="ARBA00023136"/>
    </source>
</evidence>
<evidence type="ECO:0000256" key="2">
    <source>
        <dbReference type="ARBA" id="ARBA00022448"/>
    </source>
</evidence>
<feature type="transmembrane region" description="Helical" evidence="6">
    <location>
        <begin position="209"/>
        <end position="228"/>
    </location>
</feature>
<evidence type="ECO:0000313" key="9">
    <source>
        <dbReference type="Proteomes" id="UP000739565"/>
    </source>
</evidence>
<dbReference type="Pfam" id="PF07690">
    <property type="entry name" value="MFS_1"/>
    <property type="match status" value="1"/>
</dbReference>
<comment type="subcellular location">
    <subcellularLocation>
        <location evidence="1">Endomembrane system</location>
        <topology evidence="1">Multi-pass membrane protein</topology>
    </subcellularLocation>
</comment>
<keyword evidence="3 6" id="KW-0812">Transmembrane</keyword>
<sequence length="469" mass="49294">MTATPSPPPSTETPASRRELLLAMSGIAASAVVVAFDATIVSTSLPQVAQTLGDMELYAWVGTGYFLASAVTILIFGRLGDLYGRKPLMMLSMAMVMLGSVLCGLSQSMQQLILFRVLQGLGGGMMIASTFAAPADLFPDPKRRVRWMLVTSITFAVASGLGPVIGGAVTQALGWRAAFFVTPLAALLGVITTWRYFPWIKPVRSASLSLDWVGALLLTLAVGAPLAGLELLTGKGHDGFRLWGLGLLCVGGIAAVLLAPVERSAGTPIFPLRVLQSSEARLINLAGMLSGAVMFILIFYIPLLLQDGFGFSPAHAGLLMAPLVAGTSVGSIMNGRLYPRQSEPARLMVFGGVLLALGCVFTLTFSAASPAWWILLTTSICGIGLGFLLPNYTLFMQMLAEQRDVGVASALIQTTRALGSAFGTAVVGMVIARLSVPLGVTIGLVLCVVMSILVAVVCTQIRMKNVNRS</sequence>
<accession>A0A953T4P5</accession>
<feature type="transmembrane region" description="Helical" evidence="6">
    <location>
        <begin position="57"/>
        <end position="76"/>
    </location>
</feature>
<feature type="transmembrane region" description="Helical" evidence="6">
    <location>
        <begin position="145"/>
        <end position="165"/>
    </location>
</feature>